<keyword evidence="2" id="KW-1185">Reference proteome</keyword>
<name>A0A812KHH8_9DINO</name>
<dbReference type="EMBL" id="CAJNDS010000713">
    <property type="protein sequence ID" value="CAE7229680.1"/>
    <property type="molecule type" value="Genomic_DNA"/>
</dbReference>
<sequence length="312" mass="35599">MAPSMEDDMGGSLFEDARTLSQMKRSRIDLTRRYVFLCPTALSKHFEALPLAAKESSLMVFRCARSFVFKDPPSVRRSRLRARVECGSHAKPISAPKSGLAALYRSEFSDEFLQWVLAKEKEGCVFWYKPDQDLDKMSSFFEEKVDPLDDQPYRPLLLDAMWWRVRFDRTSARYVGNPRGILAAIAAFQHGLGQERDLDLPSLQELIFQSNPTLEPVVKWPHAPSMRFLPARVEESPQYKGYIEGNPRRPGLPGEAVLERLQKWPDRPRARLDNLHHHWQVQEMSTSRQSVFSVGGSAVLRASSANATSRSC</sequence>
<reference evidence="1" key="1">
    <citation type="submission" date="2021-02" db="EMBL/GenBank/DDBJ databases">
        <authorList>
            <person name="Dougan E. K."/>
            <person name="Rhodes N."/>
            <person name="Thang M."/>
            <person name="Chan C."/>
        </authorList>
    </citation>
    <scope>NUCLEOTIDE SEQUENCE</scope>
</reference>
<dbReference type="Proteomes" id="UP000604046">
    <property type="component" value="Unassembled WGS sequence"/>
</dbReference>
<evidence type="ECO:0000313" key="1">
    <source>
        <dbReference type="EMBL" id="CAE7229680.1"/>
    </source>
</evidence>
<gene>
    <name evidence="1" type="ORF">SNAT2548_LOCUS9255</name>
</gene>
<organism evidence="1 2">
    <name type="scientific">Symbiodinium natans</name>
    <dbReference type="NCBI Taxonomy" id="878477"/>
    <lineage>
        <taxon>Eukaryota</taxon>
        <taxon>Sar</taxon>
        <taxon>Alveolata</taxon>
        <taxon>Dinophyceae</taxon>
        <taxon>Suessiales</taxon>
        <taxon>Symbiodiniaceae</taxon>
        <taxon>Symbiodinium</taxon>
    </lineage>
</organism>
<evidence type="ECO:0000313" key="2">
    <source>
        <dbReference type="Proteomes" id="UP000604046"/>
    </source>
</evidence>
<proteinExistence type="predicted"/>
<comment type="caution">
    <text evidence="1">The sequence shown here is derived from an EMBL/GenBank/DDBJ whole genome shotgun (WGS) entry which is preliminary data.</text>
</comment>
<accession>A0A812KHH8</accession>
<dbReference type="AlphaFoldDB" id="A0A812KHH8"/>
<dbReference type="OrthoDB" id="432217at2759"/>
<protein>
    <submittedName>
        <fullName evidence="1">Uncharacterized protein</fullName>
    </submittedName>
</protein>